<dbReference type="VEuPathDB" id="FungiDB:PEXP_086770"/>
<organism evidence="2 3">
    <name type="scientific">Penicillium expansum</name>
    <name type="common">Blue mold rot fungus</name>
    <dbReference type="NCBI Taxonomy" id="27334"/>
    <lineage>
        <taxon>Eukaryota</taxon>
        <taxon>Fungi</taxon>
        <taxon>Dikarya</taxon>
        <taxon>Ascomycota</taxon>
        <taxon>Pezizomycotina</taxon>
        <taxon>Eurotiomycetes</taxon>
        <taxon>Eurotiomycetidae</taxon>
        <taxon>Eurotiales</taxon>
        <taxon>Aspergillaceae</taxon>
        <taxon>Penicillium</taxon>
    </lineage>
</organism>
<dbReference type="STRING" id="27334.A0A0A2ICN4"/>
<comment type="caution">
    <text evidence="2">The sequence shown here is derived from an EMBL/GenBank/DDBJ whole genome shotgun (WGS) entry which is preliminary data.</text>
</comment>
<dbReference type="RefSeq" id="XP_016602391.1">
    <property type="nucleotide sequence ID" value="XM_016738874.1"/>
</dbReference>
<gene>
    <name evidence="2" type="ORF">PEX2_015980</name>
</gene>
<dbReference type="PhylomeDB" id="A0A0A2ICN4"/>
<evidence type="ECO:0000313" key="3">
    <source>
        <dbReference type="Proteomes" id="UP000030143"/>
    </source>
</evidence>
<dbReference type="Proteomes" id="UP000030143">
    <property type="component" value="Unassembled WGS sequence"/>
</dbReference>
<sequence length="238" mass="25865">MNPDMSWDASYPHIPKQRQQISTAAHSFLMALHAPHARTHTASRHAATQAALATLDAQEQLFDLMATSYSSIYALCIYTLGAGIFLAVTILEYPPADMGVLHGILRAIRKAIHRLELVQDRVSLAEPGSKLLKFCYQKIQASAQARSSFQDATAYGANPFAATPFMHAPFSGGAHIEESPDHPSEILAYTSGSGGSLPDDIPFDSTQMFEDITQPNFNMEAWVRELGQANGSGWSSLA</sequence>
<accession>A0A0A2ICN4</accession>
<feature type="transmembrane region" description="Helical" evidence="1">
    <location>
        <begin position="72"/>
        <end position="91"/>
    </location>
</feature>
<dbReference type="OrthoDB" id="5344325at2759"/>
<protein>
    <submittedName>
        <fullName evidence="2">Uncharacterized protein</fullName>
    </submittedName>
</protein>
<dbReference type="HOGENOM" id="CLU_1166179_0_0_1"/>
<dbReference type="GeneID" id="27674293"/>
<reference evidence="2 3" key="1">
    <citation type="journal article" date="2015" name="Mol. Plant Microbe Interact.">
        <title>Genome, transcriptome, and functional analyses of Penicillium expansum provide new insights into secondary metabolism and pathogenicity.</title>
        <authorList>
            <person name="Ballester A.R."/>
            <person name="Marcet-Houben M."/>
            <person name="Levin E."/>
            <person name="Sela N."/>
            <person name="Selma-Lazaro C."/>
            <person name="Carmona L."/>
            <person name="Wisniewski M."/>
            <person name="Droby S."/>
            <person name="Gonzalez-Candelas L."/>
            <person name="Gabaldon T."/>
        </authorList>
    </citation>
    <scope>NUCLEOTIDE SEQUENCE [LARGE SCALE GENOMIC DNA]</scope>
    <source>
        <strain evidence="2 3">MD-8</strain>
    </source>
</reference>
<evidence type="ECO:0000313" key="2">
    <source>
        <dbReference type="EMBL" id="KGO61693.1"/>
    </source>
</evidence>
<proteinExistence type="predicted"/>
<keyword evidence="1" id="KW-0472">Membrane</keyword>
<keyword evidence="1" id="KW-1133">Transmembrane helix</keyword>
<keyword evidence="3" id="KW-1185">Reference proteome</keyword>
<keyword evidence="1" id="KW-0812">Transmembrane</keyword>
<dbReference type="AlphaFoldDB" id="A0A0A2ICN4"/>
<dbReference type="EMBL" id="JQFZ01000029">
    <property type="protein sequence ID" value="KGO61693.1"/>
    <property type="molecule type" value="Genomic_DNA"/>
</dbReference>
<name>A0A0A2ICN4_PENEN</name>
<evidence type="ECO:0000256" key="1">
    <source>
        <dbReference type="SAM" id="Phobius"/>
    </source>
</evidence>